<dbReference type="Gene3D" id="3.40.50.10170">
    <property type="match status" value="1"/>
</dbReference>
<gene>
    <name evidence="2" type="ORF">D7M11_01225</name>
</gene>
<accession>A0A3B0CSX3</accession>
<dbReference type="SUPFAM" id="SSF82549">
    <property type="entry name" value="DAK1/DegV-like"/>
    <property type="match status" value="1"/>
</dbReference>
<proteinExistence type="predicted"/>
<name>A0A3B0CSX3_9BACL</name>
<sequence>MANIRIVTDSTSDIPEAVRKQYGIEMVPLKVHFGSETYYDAITIQPDQFYEKLAASSSLPTTSQPSPADFLDLYKRLTDEPDTEVISIHLSAALSGTYQSALLAKSLLDAEKPIAIIDSKSASYGIGLLAVEAAKAAQAGKSKDDILELLARIRKEMRIYFLVGTLEYLQKGGRIGKAAALFGSLLNIKPILTLDDDGEVSSVDKVRGHKKAVARIVELLKADFGDRLLNMTVAHASSPDVAAEFSEVLKANFNIAEMTFTDVGPVIGTHAGPGTVAAFARPVL</sequence>
<keyword evidence="1" id="KW-0446">Lipid-binding</keyword>
<dbReference type="EMBL" id="RBAH01000001">
    <property type="protein sequence ID" value="RKN86614.1"/>
    <property type="molecule type" value="Genomic_DNA"/>
</dbReference>
<dbReference type="InterPro" id="IPR043168">
    <property type="entry name" value="DegV_C"/>
</dbReference>
<organism evidence="2 3">
    <name type="scientific">Paenibacillus ginsengarvi</name>
    <dbReference type="NCBI Taxonomy" id="400777"/>
    <lineage>
        <taxon>Bacteria</taxon>
        <taxon>Bacillati</taxon>
        <taxon>Bacillota</taxon>
        <taxon>Bacilli</taxon>
        <taxon>Bacillales</taxon>
        <taxon>Paenibacillaceae</taxon>
        <taxon>Paenibacillus</taxon>
    </lineage>
</organism>
<comment type="caution">
    <text evidence="2">The sequence shown here is derived from an EMBL/GenBank/DDBJ whole genome shotgun (WGS) entry which is preliminary data.</text>
</comment>
<dbReference type="PANTHER" id="PTHR33434">
    <property type="entry name" value="DEGV DOMAIN-CONTAINING PROTEIN DR_1986-RELATED"/>
    <property type="match status" value="1"/>
</dbReference>
<evidence type="ECO:0000256" key="1">
    <source>
        <dbReference type="ARBA" id="ARBA00023121"/>
    </source>
</evidence>
<evidence type="ECO:0000313" key="2">
    <source>
        <dbReference type="EMBL" id="RKN86614.1"/>
    </source>
</evidence>
<dbReference type="RefSeq" id="WP_120745321.1">
    <property type="nucleotide sequence ID" value="NZ_RBAH01000001.1"/>
</dbReference>
<dbReference type="Gene3D" id="3.30.1180.10">
    <property type="match status" value="1"/>
</dbReference>
<evidence type="ECO:0000313" key="3">
    <source>
        <dbReference type="Proteomes" id="UP000282311"/>
    </source>
</evidence>
<reference evidence="2 3" key="1">
    <citation type="journal article" date="2007" name="Int. J. Syst. Evol. Microbiol.">
        <title>Paenibacillus ginsengarvi sp. nov., isolated from soil from ginseng cultivation.</title>
        <authorList>
            <person name="Yoon M.H."/>
            <person name="Ten L.N."/>
            <person name="Im W.T."/>
        </authorList>
    </citation>
    <scope>NUCLEOTIDE SEQUENCE [LARGE SCALE GENOMIC DNA]</scope>
    <source>
        <strain evidence="2 3">KCTC 13059</strain>
    </source>
</reference>
<dbReference type="InterPro" id="IPR050270">
    <property type="entry name" value="DegV_domain_contain"/>
</dbReference>
<dbReference type="Proteomes" id="UP000282311">
    <property type="component" value="Unassembled WGS sequence"/>
</dbReference>
<dbReference type="GO" id="GO:0008289">
    <property type="term" value="F:lipid binding"/>
    <property type="evidence" value="ECO:0007669"/>
    <property type="project" value="UniProtKB-KW"/>
</dbReference>
<dbReference type="InterPro" id="IPR003797">
    <property type="entry name" value="DegV"/>
</dbReference>
<keyword evidence="3" id="KW-1185">Reference proteome</keyword>
<protein>
    <submittedName>
        <fullName evidence="2">DegV family protein</fullName>
    </submittedName>
</protein>
<dbReference type="NCBIfam" id="TIGR00762">
    <property type="entry name" value="DegV"/>
    <property type="match status" value="1"/>
</dbReference>
<dbReference type="PANTHER" id="PTHR33434:SF2">
    <property type="entry name" value="FATTY ACID-BINDING PROTEIN TM_1468"/>
    <property type="match status" value="1"/>
</dbReference>
<dbReference type="OrthoDB" id="9780660at2"/>
<dbReference type="Pfam" id="PF02645">
    <property type="entry name" value="DegV"/>
    <property type="match status" value="1"/>
</dbReference>
<dbReference type="PROSITE" id="PS51482">
    <property type="entry name" value="DEGV"/>
    <property type="match status" value="1"/>
</dbReference>
<dbReference type="AlphaFoldDB" id="A0A3B0CSX3"/>